<protein>
    <submittedName>
        <fullName evidence="2">Serine/threonine-protein phosphatase 4 regulatory subunit 4</fullName>
    </submittedName>
</protein>
<name>A0A6A4WGF9_AMPAM</name>
<dbReference type="OrthoDB" id="340346at2759"/>
<dbReference type="AlphaFoldDB" id="A0A6A4WGF9"/>
<organism evidence="2 3">
    <name type="scientific">Amphibalanus amphitrite</name>
    <name type="common">Striped barnacle</name>
    <name type="synonym">Balanus amphitrite</name>
    <dbReference type="NCBI Taxonomy" id="1232801"/>
    <lineage>
        <taxon>Eukaryota</taxon>
        <taxon>Metazoa</taxon>
        <taxon>Ecdysozoa</taxon>
        <taxon>Arthropoda</taxon>
        <taxon>Crustacea</taxon>
        <taxon>Multicrustacea</taxon>
        <taxon>Cirripedia</taxon>
        <taxon>Thoracica</taxon>
        <taxon>Thoracicalcarea</taxon>
        <taxon>Balanomorpha</taxon>
        <taxon>Balanoidea</taxon>
        <taxon>Balanidae</taxon>
        <taxon>Amphibalaninae</taxon>
        <taxon>Amphibalanus</taxon>
    </lineage>
</organism>
<feature type="region of interest" description="Disordered" evidence="1">
    <location>
        <begin position="66"/>
        <end position="132"/>
    </location>
</feature>
<reference evidence="2 3" key="1">
    <citation type="submission" date="2019-07" db="EMBL/GenBank/DDBJ databases">
        <title>Draft genome assembly of a fouling barnacle, Amphibalanus amphitrite (Darwin, 1854): The first reference genome for Thecostraca.</title>
        <authorList>
            <person name="Kim W."/>
        </authorList>
    </citation>
    <scope>NUCLEOTIDE SEQUENCE [LARGE SCALE GENOMIC DNA]</scope>
    <source>
        <strain evidence="2">SNU_AA5</strain>
        <tissue evidence="2">Soma without cirri and trophi</tissue>
    </source>
</reference>
<dbReference type="Proteomes" id="UP000440578">
    <property type="component" value="Unassembled WGS sequence"/>
</dbReference>
<gene>
    <name evidence="2" type="primary">PPP4R4</name>
    <name evidence="2" type="ORF">FJT64_025081</name>
</gene>
<accession>A0A6A4WGF9</accession>
<proteinExistence type="predicted"/>
<evidence type="ECO:0000313" key="3">
    <source>
        <dbReference type="Proteomes" id="UP000440578"/>
    </source>
</evidence>
<evidence type="ECO:0000313" key="2">
    <source>
        <dbReference type="EMBL" id="KAF0302914.1"/>
    </source>
</evidence>
<comment type="caution">
    <text evidence="2">The sequence shown here is derived from an EMBL/GenBank/DDBJ whole genome shotgun (WGS) entry which is preliminary data.</text>
</comment>
<sequence length="359" mass="39250">MKATLRLPSDKRRLQQLEAVVRQLLVTEQDRDAAAAVRHAIIQLDKIEVAMDTPTRPALLLEADAEDRRRQKQEQQLLEPPPPAAAAASSPAAGGRPVDERRLSRGGRIPVRTGQTPPAPAGGAASPATSRTKRLGQRLDTAIFGDNQHHVLYYLRGRCSVLDANALSLRPQLVGAEPLNPWADGEALQYRQVGHRAERSSVADSCSCQTRCNLQPRSLDDLSCVQANLCGVWWSCYGGRCGPVPPRLSLAVGRCVSSRATRADWARPADRRKGTYRRSAATRPSYSCHCELRPGYTAADPRCVLDDACLAQASCLHGDSCTPGWADNTALQSSFWLGFELGFSFGNRVYRLDTRGCRL</sequence>
<keyword evidence="3" id="KW-1185">Reference proteome</keyword>
<evidence type="ECO:0000256" key="1">
    <source>
        <dbReference type="SAM" id="MobiDB-lite"/>
    </source>
</evidence>
<dbReference type="EMBL" id="VIIS01001001">
    <property type="protein sequence ID" value="KAF0302914.1"/>
    <property type="molecule type" value="Genomic_DNA"/>
</dbReference>
<feature type="compositionally biased region" description="Low complexity" evidence="1">
    <location>
        <begin position="121"/>
        <end position="130"/>
    </location>
</feature>